<dbReference type="SUPFAM" id="SSF54001">
    <property type="entry name" value="Cysteine proteinases"/>
    <property type="match status" value="1"/>
</dbReference>
<proteinExistence type="predicted"/>
<dbReference type="InterPro" id="IPR038765">
    <property type="entry name" value="Papain-like_cys_pep_sf"/>
</dbReference>
<comment type="caution">
    <text evidence="2">The sequence shown here is derived from an EMBL/GenBank/DDBJ whole genome shotgun (WGS) entry which is preliminary data.</text>
</comment>
<dbReference type="PANTHER" id="PTHR33490">
    <property type="entry name" value="BLR5614 PROTEIN-RELATED"/>
    <property type="match status" value="1"/>
</dbReference>
<evidence type="ECO:0000313" key="3">
    <source>
        <dbReference type="Proteomes" id="UP001304461"/>
    </source>
</evidence>
<accession>A0ABU5RQV3</accession>
<dbReference type="InterPro" id="IPR002931">
    <property type="entry name" value="Transglutaminase-like"/>
</dbReference>
<name>A0ABU5RQV3_9CYAN</name>
<dbReference type="RefSeq" id="WP_323304261.1">
    <property type="nucleotide sequence ID" value="NZ_JAYGHX010000001.1"/>
</dbReference>
<dbReference type="Proteomes" id="UP001304461">
    <property type="component" value="Unassembled WGS sequence"/>
</dbReference>
<evidence type="ECO:0000259" key="1">
    <source>
        <dbReference type="Pfam" id="PF01841"/>
    </source>
</evidence>
<reference evidence="2 3" key="1">
    <citation type="submission" date="2023-12" db="EMBL/GenBank/DDBJ databases">
        <title>Baltic Sea Cyanobacteria.</title>
        <authorList>
            <person name="Delbaje E."/>
            <person name="Fewer D.P."/>
            <person name="Shishido T.K."/>
        </authorList>
    </citation>
    <scope>NUCLEOTIDE SEQUENCE [LARGE SCALE GENOMIC DNA]</scope>
    <source>
        <strain evidence="2 3">UHCC 0139</strain>
    </source>
</reference>
<keyword evidence="3" id="KW-1185">Reference proteome</keyword>
<feature type="domain" description="Transglutaminase-like" evidence="1">
    <location>
        <begin position="23"/>
        <end position="127"/>
    </location>
</feature>
<dbReference type="EMBL" id="JAYGHX010000001">
    <property type="protein sequence ID" value="MEA5390148.1"/>
    <property type="molecule type" value="Genomic_DNA"/>
</dbReference>
<organism evidence="2 3">
    <name type="scientific">Cyanobium gracile UHCC 0139</name>
    <dbReference type="NCBI Taxonomy" id="3110308"/>
    <lineage>
        <taxon>Bacteria</taxon>
        <taxon>Bacillati</taxon>
        <taxon>Cyanobacteriota</taxon>
        <taxon>Cyanophyceae</taxon>
        <taxon>Synechococcales</taxon>
        <taxon>Prochlorococcaceae</taxon>
        <taxon>Cyanobium</taxon>
    </lineage>
</organism>
<gene>
    <name evidence="2" type="ORF">VB738_02625</name>
</gene>
<dbReference type="Gene3D" id="3.10.620.30">
    <property type="match status" value="1"/>
</dbReference>
<protein>
    <submittedName>
        <fullName evidence="2">Transglutaminase family protein</fullName>
    </submittedName>
</protein>
<sequence length="208" mass="23564">MKEYLKVSEIIDWQHPEVMERAKQIALKFETPMVIAKACFEWVRDEICHSVDYQMNPLTCCASDVLKYKTGYCFAKSHLLAALLRANQIPAGFCYQRLSIDDKGAPYCLHGFNAIYLPEIGWYRVDARGNKAGINAQFSPPHEQLAYKVQLPEEADFQTILADPLGIIVEALHTQVTWDNFLRSLPDVSLESAKNYGLVTDNEYAPAS</sequence>
<evidence type="ECO:0000313" key="2">
    <source>
        <dbReference type="EMBL" id="MEA5390148.1"/>
    </source>
</evidence>
<dbReference type="Pfam" id="PF01841">
    <property type="entry name" value="Transglut_core"/>
    <property type="match status" value="1"/>
</dbReference>
<dbReference type="PANTHER" id="PTHR33490:SF3">
    <property type="entry name" value="CONSERVED INTEGRAL MEMBRANE PROTEIN"/>
    <property type="match status" value="1"/>
</dbReference>